<dbReference type="STRING" id="180088.A0A1J8Q8Q8"/>
<evidence type="ECO:0000259" key="2">
    <source>
        <dbReference type="Pfam" id="PF17921"/>
    </source>
</evidence>
<feature type="compositionally biased region" description="Acidic residues" evidence="1">
    <location>
        <begin position="643"/>
        <end position="656"/>
    </location>
</feature>
<feature type="compositionally biased region" description="Polar residues" evidence="1">
    <location>
        <begin position="628"/>
        <end position="641"/>
    </location>
</feature>
<evidence type="ECO:0000313" key="4">
    <source>
        <dbReference type="Proteomes" id="UP000183567"/>
    </source>
</evidence>
<evidence type="ECO:0000256" key="1">
    <source>
        <dbReference type="SAM" id="MobiDB-lite"/>
    </source>
</evidence>
<dbReference type="OrthoDB" id="2499658at2759"/>
<sequence>MPAIPRKPLGTSRSLSRSKPYEKLPFVQQYSSSVHSDDGNGDASSQTPILDTADKPGFPTYVQYKRIEAAYLESLSPRKRGKALISQSMFDKIWDVLHQPNAPLVTPQFRFWVRKMFTLSGTDAEDYVGESPIVILHENRPVAVQEQLYELLCYCHEEANHGGRDKTCAVIRQHYSWVPKDLTAQFVKACPACNFKRSNPRLVGQSKAKDPARKLKQKQVAESEGSLSQRGSLEESWRSTGGPYDQSTMPTDRTVDVASSRNNATEWPSTCLPSPFILRGASSPLLLPLSPSLKDLDDKHSRQMLVNLSRRMDIASLCMSSNITTKLPSLSEAYSNNTKDDQYKLNDLWLENISDSLPPELQQFQLSSPVRHILNDQIDPDLLSPGETRSEIEDYMGDVSSYSSLSSSTSPSSPLSYSVPSFPQGPLALLCTPLSSSVSPSSPLGSCMSPSSPLSSYESPYSLLSSNASPSSPLAPSASPCSLLSSAVSPALPLGPLALLYTPLSSSVSPSPLESYMSPSSLLSSSGSPSSPLGPFTLLYSPLSSSVSPSSPLGSLVSPSSAFSSYESPYSPLSSCVSPLSDGVSFASPILYQNAGSSLGMRLGLLPQSRVPPHVLPFAISPFSPSSTISAFSGAPTSPTFDDSGEEEEEDNDDNGGELLEVI</sequence>
<dbReference type="AlphaFoldDB" id="A0A1J8Q8Q8"/>
<dbReference type="Proteomes" id="UP000183567">
    <property type="component" value="Unassembled WGS sequence"/>
</dbReference>
<dbReference type="EMBL" id="LVVM01001660">
    <property type="protein sequence ID" value="OJA18046.1"/>
    <property type="molecule type" value="Genomic_DNA"/>
</dbReference>
<feature type="region of interest" description="Disordered" evidence="1">
    <location>
        <begin position="201"/>
        <end position="251"/>
    </location>
</feature>
<accession>A0A1J8Q8Q8</accession>
<dbReference type="Pfam" id="PF17921">
    <property type="entry name" value="Integrase_H2C2"/>
    <property type="match status" value="1"/>
</dbReference>
<feature type="region of interest" description="Disordered" evidence="1">
    <location>
        <begin position="628"/>
        <end position="663"/>
    </location>
</feature>
<dbReference type="InterPro" id="IPR041588">
    <property type="entry name" value="Integrase_H2C2"/>
</dbReference>
<comment type="caution">
    <text evidence="3">The sequence shown here is derived from an EMBL/GenBank/DDBJ whole genome shotgun (WGS) entry which is preliminary data.</text>
</comment>
<evidence type="ECO:0000313" key="3">
    <source>
        <dbReference type="EMBL" id="OJA18046.1"/>
    </source>
</evidence>
<name>A0A1J8Q8Q8_9AGAM</name>
<feature type="domain" description="Integrase zinc-binding" evidence="2">
    <location>
        <begin position="149"/>
        <end position="195"/>
    </location>
</feature>
<proteinExistence type="predicted"/>
<dbReference type="Gene3D" id="1.10.340.70">
    <property type="match status" value="1"/>
</dbReference>
<keyword evidence="4" id="KW-1185">Reference proteome</keyword>
<protein>
    <recommendedName>
        <fullName evidence="2">Integrase zinc-binding domain-containing protein</fullName>
    </recommendedName>
</protein>
<feature type="region of interest" description="Disordered" evidence="1">
    <location>
        <begin position="1"/>
        <end position="54"/>
    </location>
</feature>
<gene>
    <name evidence="3" type="ORF">AZE42_06800</name>
</gene>
<reference evidence="3 4" key="1">
    <citation type="submission" date="2016-03" db="EMBL/GenBank/DDBJ databases">
        <title>Comparative genomics of the ectomycorrhizal sister species Rhizopogon vinicolor and Rhizopogon vesiculosus (Basidiomycota: Boletales) reveals a divergence of the mating type B locus.</title>
        <authorList>
            <person name="Mujic A.B."/>
            <person name="Kuo A."/>
            <person name="Tritt A."/>
            <person name="Lipzen A."/>
            <person name="Chen C."/>
            <person name="Johnson J."/>
            <person name="Sharma A."/>
            <person name="Barry K."/>
            <person name="Grigoriev I.V."/>
            <person name="Spatafora J.W."/>
        </authorList>
    </citation>
    <scope>NUCLEOTIDE SEQUENCE [LARGE SCALE GENOMIC DNA]</scope>
    <source>
        <strain evidence="3 4">AM-OR11-056</strain>
    </source>
</reference>
<organism evidence="3 4">
    <name type="scientific">Rhizopogon vesiculosus</name>
    <dbReference type="NCBI Taxonomy" id="180088"/>
    <lineage>
        <taxon>Eukaryota</taxon>
        <taxon>Fungi</taxon>
        <taxon>Dikarya</taxon>
        <taxon>Basidiomycota</taxon>
        <taxon>Agaricomycotina</taxon>
        <taxon>Agaricomycetes</taxon>
        <taxon>Agaricomycetidae</taxon>
        <taxon>Boletales</taxon>
        <taxon>Suillineae</taxon>
        <taxon>Rhizopogonaceae</taxon>
        <taxon>Rhizopogon</taxon>
    </lineage>
</organism>